<protein>
    <submittedName>
        <fullName evidence="1">Restriction endonuclease BpuJI</fullName>
    </submittedName>
</protein>
<evidence type="ECO:0000313" key="1">
    <source>
        <dbReference type="EMBL" id="RDI40913.1"/>
    </source>
</evidence>
<dbReference type="OrthoDB" id="2019359at2"/>
<keyword evidence="1" id="KW-0378">Hydrolase</keyword>
<reference evidence="1 2" key="1">
    <citation type="submission" date="2018-07" db="EMBL/GenBank/DDBJ databases">
        <title>Genomic Encyclopedia of Type Strains, Phase IV (KMG-IV): sequencing the most valuable type-strain genomes for metagenomic binning, comparative biology and taxonomic classification.</title>
        <authorList>
            <person name="Goeker M."/>
        </authorList>
    </citation>
    <scope>NUCLEOTIDE SEQUENCE [LARGE SCALE GENOMIC DNA]</scope>
    <source>
        <strain evidence="1 2">DSM 25281</strain>
    </source>
</reference>
<organism evidence="1 2">
    <name type="scientific">Falsibacillus pallidus</name>
    <dbReference type="NCBI Taxonomy" id="493781"/>
    <lineage>
        <taxon>Bacteria</taxon>
        <taxon>Bacillati</taxon>
        <taxon>Bacillota</taxon>
        <taxon>Bacilli</taxon>
        <taxon>Bacillales</taxon>
        <taxon>Bacillaceae</taxon>
        <taxon>Falsibacillus</taxon>
    </lineage>
</organism>
<dbReference type="Proteomes" id="UP000255326">
    <property type="component" value="Unassembled WGS sequence"/>
</dbReference>
<keyword evidence="2" id="KW-1185">Reference proteome</keyword>
<keyword evidence="1" id="KW-0540">Nuclease</keyword>
<sequence>MINNWQVPRNKRKLYPVVDVLSLFNLQTIGDDWRGNLHRQLDFESELERFGLKRPGERRDRRAGGARTYESWLFNLGLIFKEQDNDVVRTTLAGEALLAGQPPVPIITNQLMKLQYPSPYSIRSRVNINPRFRIRPFRFLLRLLVDQQIQTLNKAEIGRFVITEGENESTTCFQHVKQRILNFRNLGDAILHANFEELYQSSTTGVRTRESTISYLEDIGNTLINYLEYTQLVRRNERGHIYIPAESIATVETILNDGSGLRAFNPNEPFGIQRFQRAFGLAPGQNRDNRNFGGQTITDTLYRERRVRSHLLHIAGTRPISHFNVRLINEISDSTGYSNHQVEDALANFRPDTFSHFEASYLNMALSGTELAADFEIATGGIFEELGFDSEHVGNQPLHPDVFVRSPLNFSGIIDTKAYRQYTISNDHRNRMINNYIPTYQNGNNLEFFMYVADGFGTNIDTQVQDIATRTNVNGSVITAQNMIRLLQRHSSNPLDHNRLRMLFTQNSIIRLSDINSL</sequence>
<gene>
    <name evidence="1" type="ORF">DFR59_11156</name>
</gene>
<keyword evidence="1" id="KW-0255">Endonuclease</keyword>
<dbReference type="InterPro" id="IPR011335">
    <property type="entry name" value="Restrct_endonuc-II-like"/>
</dbReference>
<dbReference type="GO" id="GO:0009036">
    <property type="term" value="F:type II site-specific deoxyribonuclease activity"/>
    <property type="evidence" value="ECO:0007669"/>
    <property type="project" value="InterPro"/>
</dbReference>
<comment type="caution">
    <text evidence="1">The sequence shown here is derived from an EMBL/GenBank/DDBJ whole genome shotgun (WGS) entry which is preliminary data.</text>
</comment>
<name>A0A370GG05_9BACI</name>
<dbReference type="Gene3D" id="3.40.91.30">
    <property type="match status" value="1"/>
</dbReference>
<dbReference type="AlphaFoldDB" id="A0A370GG05"/>
<dbReference type="EMBL" id="QQAY01000011">
    <property type="protein sequence ID" value="RDI40913.1"/>
    <property type="molecule type" value="Genomic_DNA"/>
</dbReference>
<accession>A0A370GG05</accession>
<proteinExistence type="predicted"/>
<evidence type="ECO:0000313" key="2">
    <source>
        <dbReference type="Proteomes" id="UP000255326"/>
    </source>
</evidence>
<dbReference type="GO" id="GO:0009307">
    <property type="term" value="P:DNA restriction-modification system"/>
    <property type="evidence" value="ECO:0007669"/>
    <property type="project" value="InterPro"/>
</dbReference>
<dbReference type="RefSeq" id="WP_114746436.1">
    <property type="nucleotide sequence ID" value="NZ_QQAY01000011.1"/>
</dbReference>
<dbReference type="SUPFAM" id="SSF52980">
    <property type="entry name" value="Restriction endonuclease-like"/>
    <property type="match status" value="1"/>
</dbReference>